<organism evidence="1">
    <name type="scientific">bioreactor metagenome</name>
    <dbReference type="NCBI Taxonomy" id="1076179"/>
    <lineage>
        <taxon>unclassified sequences</taxon>
        <taxon>metagenomes</taxon>
        <taxon>ecological metagenomes</taxon>
    </lineage>
</organism>
<dbReference type="AlphaFoldDB" id="A0A645CWR7"/>
<gene>
    <name evidence="1" type="ORF">SDC9_128630</name>
</gene>
<comment type="caution">
    <text evidence="1">The sequence shown here is derived from an EMBL/GenBank/DDBJ whole genome shotgun (WGS) entry which is preliminary data.</text>
</comment>
<proteinExistence type="predicted"/>
<name>A0A645CWR7_9ZZZZ</name>
<sequence length="65" mass="7610">MILMTMSDNQCFNFLLITDNVRIIRNDVIYSQKIFFRKADTGINYDNIIFVFDTIHVLADFAKTA</sequence>
<protein>
    <submittedName>
        <fullName evidence="1">Uncharacterized protein</fullName>
    </submittedName>
</protein>
<dbReference type="EMBL" id="VSSQ01030891">
    <property type="protein sequence ID" value="MPM81576.1"/>
    <property type="molecule type" value="Genomic_DNA"/>
</dbReference>
<evidence type="ECO:0000313" key="1">
    <source>
        <dbReference type="EMBL" id="MPM81576.1"/>
    </source>
</evidence>
<reference evidence="1" key="1">
    <citation type="submission" date="2019-08" db="EMBL/GenBank/DDBJ databases">
        <authorList>
            <person name="Kucharzyk K."/>
            <person name="Murdoch R.W."/>
            <person name="Higgins S."/>
            <person name="Loffler F."/>
        </authorList>
    </citation>
    <scope>NUCLEOTIDE SEQUENCE</scope>
</reference>
<accession>A0A645CWR7</accession>